<evidence type="ECO:0000256" key="7">
    <source>
        <dbReference type="ARBA" id="ARBA00048741"/>
    </source>
</evidence>
<evidence type="ECO:0000256" key="2">
    <source>
        <dbReference type="ARBA" id="ARBA00005752"/>
    </source>
</evidence>
<dbReference type="PIRSF" id="PIRSF001589">
    <property type="entry name" value="Asn_synthetase_glu-h"/>
    <property type="match status" value="1"/>
</dbReference>
<dbReference type="PANTHER" id="PTHR43284">
    <property type="entry name" value="ASPARAGINE SYNTHETASE (GLUTAMINE-HYDROLYZING)"/>
    <property type="match status" value="1"/>
</dbReference>
<dbReference type="OrthoDB" id="9763290at2"/>
<feature type="domain" description="Glutamine amidotransferase type-2" evidence="11">
    <location>
        <begin position="2"/>
        <end position="214"/>
    </location>
</feature>
<keyword evidence="6 8" id="KW-0315">Glutamine amidotransferase</keyword>
<dbReference type="GO" id="GO:0006529">
    <property type="term" value="P:asparagine biosynthetic process"/>
    <property type="evidence" value="ECO:0007669"/>
    <property type="project" value="UniProtKB-KW"/>
</dbReference>
<dbReference type="Gene3D" id="3.60.20.10">
    <property type="entry name" value="Glutamine Phosphoribosylpyrophosphate, subunit 1, domain 1"/>
    <property type="match status" value="1"/>
</dbReference>
<dbReference type="InterPro" id="IPR033738">
    <property type="entry name" value="AsnB_N"/>
</dbReference>
<dbReference type="SUPFAM" id="SSF56235">
    <property type="entry name" value="N-terminal nucleophile aminohydrolases (Ntn hydrolases)"/>
    <property type="match status" value="1"/>
</dbReference>
<dbReference type="RefSeq" id="WP_147069972.1">
    <property type="nucleotide sequence ID" value="NZ_AP021884.1"/>
</dbReference>
<dbReference type="PROSITE" id="PS51278">
    <property type="entry name" value="GATASE_TYPE_2"/>
    <property type="match status" value="1"/>
</dbReference>
<feature type="binding site" evidence="9">
    <location>
        <position position="291"/>
    </location>
    <ligand>
        <name>ATP</name>
        <dbReference type="ChEBI" id="CHEBI:30616"/>
    </ligand>
</feature>
<dbReference type="CDD" id="cd01991">
    <property type="entry name" value="Asn_synthase_B_C"/>
    <property type="match status" value="1"/>
</dbReference>
<keyword evidence="8" id="KW-0061">Asparagine biosynthesis</keyword>
<feature type="binding site" evidence="9">
    <location>
        <begin position="363"/>
        <end position="364"/>
    </location>
    <ligand>
        <name>ATP</name>
        <dbReference type="ChEBI" id="CHEBI:30616"/>
    </ligand>
</feature>
<dbReference type="Gene3D" id="3.40.50.620">
    <property type="entry name" value="HUPs"/>
    <property type="match status" value="2"/>
</dbReference>
<evidence type="ECO:0000256" key="9">
    <source>
        <dbReference type="PIRSR" id="PIRSR001589-2"/>
    </source>
</evidence>
<comment type="caution">
    <text evidence="12">The sequence shown here is derived from an EMBL/GenBank/DDBJ whole genome shotgun (WGS) entry which is preliminary data.</text>
</comment>
<comment type="pathway">
    <text evidence="1">Amino-acid biosynthesis; L-asparagine biosynthesis; L-asparagine from L-aspartate (L-Gln route): step 1/1.</text>
</comment>
<feature type="site" description="Important for beta-aspartyl-AMP intermediate formation" evidence="10">
    <location>
        <position position="365"/>
    </location>
</feature>
<dbReference type="NCBIfam" id="TIGR03108">
    <property type="entry name" value="eps_aminotran_1"/>
    <property type="match status" value="1"/>
</dbReference>
<accession>A0A512L3R8</accession>
<dbReference type="Pfam" id="PF13537">
    <property type="entry name" value="GATase_7"/>
    <property type="match status" value="1"/>
</dbReference>
<dbReference type="InterPro" id="IPR014729">
    <property type="entry name" value="Rossmann-like_a/b/a_fold"/>
</dbReference>
<comment type="catalytic activity">
    <reaction evidence="7">
        <text>L-aspartate + L-glutamine + ATP + H2O = L-asparagine + L-glutamate + AMP + diphosphate + H(+)</text>
        <dbReference type="Rhea" id="RHEA:12228"/>
        <dbReference type="ChEBI" id="CHEBI:15377"/>
        <dbReference type="ChEBI" id="CHEBI:15378"/>
        <dbReference type="ChEBI" id="CHEBI:29985"/>
        <dbReference type="ChEBI" id="CHEBI:29991"/>
        <dbReference type="ChEBI" id="CHEBI:30616"/>
        <dbReference type="ChEBI" id="CHEBI:33019"/>
        <dbReference type="ChEBI" id="CHEBI:58048"/>
        <dbReference type="ChEBI" id="CHEBI:58359"/>
        <dbReference type="ChEBI" id="CHEBI:456215"/>
        <dbReference type="EC" id="6.3.5.4"/>
    </reaction>
</comment>
<dbReference type="InterPro" id="IPR006426">
    <property type="entry name" value="Asn_synth_AEB"/>
</dbReference>
<dbReference type="Pfam" id="PF00733">
    <property type="entry name" value="Asn_synthase"/>
    <property type="match status" value="1"/>
</dbReference>
<protein>
    <recommendedName>
        <fullName evidence="3">asparagine synthase (glutamine-hydrolyzing)</fullName>
        <ecNumber evidence="3">6.3.5.4</ecNumber>
    </recommendedName>
</protein>
<evidence type="ECO:0000256" key="8">
    <source>
        <dbReference type="PIRSR" id="PIRSR001589-1"/>
    </source>
</evidence>
<feature type="binding site" evidence="9">
    <location>
        <position position="100"/>
    </location>
    <ligand>
        <name>L-glutamine</name>
        <dbReference type="ChEBI" id="CHEBI:58359"/>
    </ligand>
</feature>
<keyword evidence="12" id="KW-0808">Transferase</keyword>
<dbReference type="InterPro" id="IPR029055">
    <property type="entry name" value="Ntn_hydrolases_N"/>
</dbReference>
<dbReference type="InterPro" id="IPR017932">
    <property type="entry name" value="GATase_2_dom"/>
</dbReference>
<keyword evidence="13" id="KW-1185">Reference proteome</keyword>
<evidence type="ECO:0000256" key="6">
    <source>
        <dbReference type="ARBA" id="ARBA00022962"/>
    </source>
</evidence>
<organism evidence="12 13">
    <name type="scientific">Sulfuriferula plumbiphila</name>
    <dbReference type="NCBI Taxonomy" id="171865"/>
    <lineage>
        <taxon>Bacteria</taxon>
        <taxon>Pseudomonadati</taxon>
        <taxon>Pseudomonadota</taxon>
        <taxon>Betaproteobacteria</taxon>
        <taxon>Nitrosomonadales</taxon>
        <taxon>Sulfuricellaceae</taxon>
        <taxon>Sulfuriferula</taxon>
    </lineage>
</organism>
<dbReference type="InterPro" id="IPR001962">
    <property type="entry name" value="Asn_synthase"/>
</dbReference>
<keyword evidence="4 9" id="KW-0547">Nucleotide-binding</keyword>
<dbReference type="InterPro" id="IPR051786">
    <property type="entry name" value="ASN_synthetase/amidase"/>
</dbReference>
<dbReference type="NCBIfam" id="TIGR01536">
    <property type="entry name" value="asn_synth_AEB"/>
    <property type="match status" value="1"/>
</dbReference>
<proteinExistence type="inferred from homology"/>
<evidence type="ECO:0000256" key="3">
    <source>
        <dbReference type="ARBA" id="ARBA00012737"/>
    </source>
</evidence>
<dbReference type="GO" id="GO:0016740">
    <property type="term" value="F:transferase activity"/>
    <property type="evidence" value="ECO:0007669"/>
    <property type="project" value="UniProtKB-KW"/>
</dbReference>
<dbReference type="InterPro" id="IPR017539">
    <property type="entry name" value="XrtA_amidotfase"/>
</dbReference>
<evidence type="ECO:0000259" key="11">
    <source>
        <dbReference type="PROSITE" id="PS51278"/>
    </source>
</evidence>
<comment type="similarity">
    <text evidence="2">Belongs to the asparagine synthetase family.</text>
</comment>
<evidence type="ECO:0000256" key="5">
    <source>
        <dbReference type="ARBA" id="ARBA00022840"/>
    </source>
</evidence>
<dbReference type="CDD" id="cd00712">
    <property type="entry name" value="AsnB"/>
    <property type="match status" value="1"/>
</dbReference>
<name>A0A512L3R8_9PROT</name>
<dbReference type="GO" id="GO:0005829">
    <property type="term" value="C:cytosol"/>
    <property type="evidence" value="ECO:0007669"/>
    <property type="project" value="TreeGrafter"/>
</dbReference>
<sequence length="649" mass="72795">MCGISGIFDLTGVRPIDRTLLSRINDIQSHRGPDEAGLHIEPGVGLGHRRLAIIDIASGQQPLFNEDGSVVVVFNGEIYNFVDLIPQLQSLGHTFRTRSDTEVIVHAWEQWGEACVAHFRGMFAFALWDRNSQTFFLARDRMGVKPLYYALLDNGCFVFGSELKALAAHPGFKREFDPLAIEDYFGYGYVPEPRTIYRQALKLSPGHTLTLQRGKSLPQPRQFWDIPFTPHAPMSEDDAAEETVARLREAVKIRMVAEVPLGAFLSGGVDSSAVVAMMAELSDAPVNTCSISFGDPRYNEAEYARQVATRYQTAHRVGQVEADDFSLIDELAHLYDEPYADSSAMPTYRVCELARNNVTVALSGDGGDENFAGYRRYRWHGYEEKMRALLPLGMRRPLFGWLGRAYPKADWAPKVLRAKTTFEAMARDSVEGYFHGVSVCSNALRAQLFSDHLKRQLQGYSAVEVLRRHDASNPGRDAVSRVQYLDMKTYLPGDILTKVDRASMAHALEVRVPLLDHQLVEWVSGLPVGMKLKGTEGKHIFKYALQAYLPHDILYRKKMGFSIPLSEWFRGPLLQRLRSAVLSPRLLDTGLFNAAFLKEMVDQHASGRRDYGAALWSVLMFEAFLRNADETGATAPLQRQEPILMTGGI</sequence>
<evidence type="ECO:0000313" key="12">
    <source>
        <dbReference type="EMBL" id="GEP29115.1"/>
    </source>
</evidence>
<keyword evidence="8" id="KW-0028">Amino-acid biosynthesis</keyword>
<dbReference type="SUPFAM" id="SSF52402">
    <property type="entry name" value="Adenine nucleotide alpha hydrolases-like"/>
    <property type="match status" value="1"/>
</dbReference>
<evidence type="ECO:0000256" key="4">
    <source>
        <dbReference type="ARBA" id="ARBA00022741"/>
    </source>
</evidence>
<feature type="active site" description="For GATase activity" evidence="8">
    <location>
        <position position="2"/>
    </location>
</feature>
<evidence type="ECO:0000256" key="1">
    <source>
        <dbReference type="ARBA" id="ARBA00005187"/>
    </source>
</evidence>
<dbReference type="Proteomes" id="UP000321337">
    <property type="component" value="Unassembled WGS sequence"/>
</dbReference>
<gene>
    <name evidence="12" type="ORF">TPL01_02530</name>
</gene>
<reference evidence="12 13" key="1">
    <citation type="submission" date="2019-07" db="EMBL/GenBank/DDBJ databases">
        <title>Whole genome shotgun sequence of Thiobacillus plumbophilus NBRC 107929.</title>
        <authorList>
            <person name="Hosoyama A."/>
            <person name="Uohara A."/>
            <person name="Ohji S."/>
            <person name="Ichikawa N."/>
        </authorList>
    </citation>
    <scope>NUCLEOTIDE SEQUENCE [LARGE SCALE GENOMIC DNA]</scope>
    <source>
        <strain evidence="12 13">NBRC 107929</strain>
    </source>
</reference>
<evidence type="ECO:0000313" key="13">
    <source>
        <dbReference type="Proteomes" id="UP000321337"/>
    </source>
</evidence>
<keyword evidence="5 9" id="KW-0067">ATP-binding</keyword>
<dbReference type="GO" id="GO:0004066">
    <property type="term" value="F:asparagine synthase (glutamine-hydrolyzing) activity"/>
    <property type="evidence" value="ECO:0007669"/>
    <property type="project" value="UniProtKB-EC"/>
</dbReference>
<dbReference type="EC" id="6.3.5.4" evidence="3"/>
<dbReference type="EMBL" id="BKAD01000002">
    <property type="protein sequence ID" value="GEP29115.1"/>
    <property type="molecule type" value="Genomic_DNA"/>
</dbReference>
<dbReference type="GO" id="GO:0005524">
    <property type="term" value="F:ATP binding"/>
    <property type="evidence" value="ECO:0007669"/>
    <property type="project" value="UniProtKB-KW"/>
</dbReference>
<dbReference type="PANTHER" id="PTHR43284:SF1">
    <property type="entry name" value="ASPARAGINE SYNTHETASE"/>
    <property type="match status" value="1"/>
</dbReference>
<dbReference type="AlphaFoldDB" id="A0A512L3R8"/>
<evidence type="ECO:0000256" key="10">
    <source>
        <dbReference type="PIRSR" id="PIRSR001589-3"/>
    </source>
</evidence>